<feature type="binding site" evidence="6">
    <location>
        <begin position="10"/>
        <end position="15"/>
    </location>
    <ligand>
        <name>ATP</name>
        <dbReference type="ChEBI" id="CHEBI:30616"/>
    </ligand>
</feature>
<gene>
    <name evidence="6 8" type="primary">tilS</name>
</gene>
<feature type="domain" description="tRNA(Ile)-lysidine/2-thiocytidine synthase N-terminal" evidence="7">
    <location>
        <begin position="5"/>
        <end position="187"/>
    </location>
</feature>
<dbReference type="HAMAP" id="MF_01161">
    <property type="entry name" value="tRNA_Ile_lys_synt"/>
    <property type="match status" value="1"/>
</dbReference>
<evidence type="ECO:0000256" key="3">
    <source>
        <dbReference type="ARBA" id="ARBA00022741"/>
    </source>
</evidence>
<dbReference type="NCBIfam" id="TIGR02432">
    <property type="entry name" value="lysidine_TilS_N"/>
    <property type="match status" value="1"/>
</dbReference>
<dbReference type="CDD" id="cd01992">
    <property type="entry name" value="TilS_N"/>
    <property type="match status" value="1"/>
</dbReference>
<comment type="subcellular location">
    <subcellularLocation>
        <location evidence="6">Plastid</location>
        <location evidence="6">Chloroplast</location>
    </subcellularLocation>
</comment>
<reference evidence="8" key="1">
    <citation type="journal article" date="2017" name="J. Phycol.">
        <title>Analysis of chloroplast genomes and a supermatrix inform reclassification of the Rhodomelaceae (Rhodophyta).</title>
        <authorList>
            <person name="Diaz-Tapia P."/>
            <person name="Maggs C.A."/>
            <person name="West J.A."/>
            <person name="Verbruggen H."/>
        </authorList>
    </citation>
    <scope>NUCLEOTIDE SEQUENCE</scope>
    <source>
        <strain evidence="8">PD644</strain>
    </source>
</reference>
<evidence type="ECO:0000256" key="2">
    <source>
        <dbReference type="ARBA" id="ARBA00022694"/>
    </source>
</evidence>
<keyword evidence="4 6" id="KW-0067">ATP-binding</keyword>
<keyword evidence="1 6" id="KW-0436">Ligase</keyword>
<dbReference type="EMBL" id="MF101430">
    <property type="protein sequence ID" value="ARW63875.1"/>
    <property type="molecule type" value="Genomic_DNA"/>
</dbReference>
<keyword evidence="8" id="KW-0934">Plastid</keyword>
<evidence type="ECO:0000256" key="4">
    <source>
        <dbReference type="ARBA" id="ARBA00022840"/>
    </source>
</evidence>
<sequence>MKKNVLTAISGGQDSIYLIEILKKLRKHQKLQAYNLHIIYIYIDHQWRNDSKTNVKHIINYIKSINGNIHVYQDKYKILSESDSRIIRYHIIFQHALKNKCQLIVTAHNKTDKIETFLQNLLRGCGIEGATSLITHCISDTDLNIFRPLLNTTRNQIYWKCKRYNLPIWSDMTNYIYNIQRNRTRNELVPYLKKYFHNNLEKNIEYLLKSYYYDSEYIRQSVIKVYLNIIHNKYISINYQKLKKQNIALQFRTIQLFSFHNLRIQLDHKIVNHIVKTINNKLSIVNIDIKYKYLIFNFNRNWMYLKIQKY</sequence>
<evidence type="ECO:0000259" key="7">
    <source>
        <dbReference type="Pfam" id="PF01171"/>
    </source>
</evidence>
<dbReference type="InterPro" id="IPR011063">
    <property type="entry name" value="TilS/TtcA_N"/>
</dbReference>
<dbReference type="RefSeq" id="YP_009395107.1">
    <property type="nucleotide sequence ID" value="NC_035276.1"/>
</dbReference>
<evidence type="ECO:0000256" key="6">
    <source>
        <dbReference type="HAMAP-Rule" id="MF_01161"/>
    </source>
</evidence>
<dbReference type="GO" id="GO:0032267">
    <property type="term" value="F:tRNA(Ile)-lysidine synthase activity"/>
    <property type="evidence" value="ECO:0007669"/>
    <property type="project" value="UniProtKB-EC"/>
</dbReference>
<geneLocation type="chloroplast" evidence="8"/>
<evidence type="ECO:0000256" key="5">
    <source>
        <dbReference type="ARBA" id="ARBA00048539"/>
    </source>
</evidence>
<dbReference type="GO" id="GO:0005524">
    <property type="term" value="F:ATP binding"/>
    <property type="evidence" value="ECO:0007669"/>
    <property type="project" value="UniProtKB-UniRule"/>
</dbReference>
<dbReference type="InterPro" id="IPR012094">
    <property type="entry name" value="tRNA_Ile_lys_synt"/>
</dbReference>
<dbReference type="Pfam" id="PF01171">
    <property type="entry name" value="ATP_bind_3"/>
    <property type="match status" value="1"/>
</dbReference>
<proteinExistence type="inferred from homology"/>
<dbReference type="EC" id="6.3.4.19" evidence="6"/>
<dbReference type="SUPFAM" id="SSF82829">
    <property type="entry name" value="MesJ substrate recognition domain-like"/>
    <property type="match status" value="1"/>
</dbReference>
<evidence type="ECO:0000256" key="1">
    <source>
        <dbReference type="ARBA" id="ARBA00022598"/>
    </source>
</evidence>
<evidence type="ECO:0000313" key="8">
    <source>
        <dbReference type="EMBL" id="ARW63875.1"/>
    </source>
</evidence>
<dbReference type="GO" id="GO:0006400">
    <property type="term" value="P:tRNA modification"/>
    <property type="evidence" value="ECO:0007669"/>
    <property type="project" value="UniProtKB-UniRule"/>
</dbReference>
<dbReference type="GeneID" id="33357081"/>
<dbReference type="Gene3D" id="3.40.50.620">
    <property type="entry name" value="HUPs"/>
    <property type="match status" value="1"/>
</dbReference>
<comment type="catalytic activity">
    <reaction evidence="5 6">
        <text>cytidine(34) in tRNA(Ile2) + L-lysine + ATP = lysidine(34) in tRNA(Ile2) + AMP + diphosphate + H(+)</text>
        <dbReference type="Rhea" id="RHEA:43744"/>
        <dbReference type="Rhea" id="RHEA-COMP:10625"/>
        <dbReference type="Rhea" id="RHEA-COMP:10670"/>
        <dbReference type="ChEBI" id="CHEBI:15378"/>
        <dbReference type="ChEBI" id="CHEBI:30616"/>
        <dbReference type="ChEBI" id="CHEBI:32551"/>
        <dbReference type="ChEBI" id="CHEBI:33019"/>
        <dbReference type="ChEBI" id="CHEBI:82748"/>
        <dbReference type="ChEBI" id="CHEBI:83665"/>
        <dbReference type="ChEBI" id="CHEBI:456215"/>
        <dbReference type="EC" id="6.3.4.19"/>
    </reaction>
</comment>
<keyword evidence="8" id="KW-0150">Chloroplast</keyword>
<name>A0A1Z1MDI3_9FLOR</name>
<comment type="function">
    <text evidence="6">Ligates lysine onto the cytidine present at position 34 of the AUA codon-specific tRNA(Ile) that contains the anticodon CAU, in an ATP-dependent manner. Cytidine is converted to lysidine, thus changing the amino acid specificity of the tRNA from methionine to isoleucine.</text>
</comment>
<dbReference type="GO" id="GO:0009507">
    <property type="term" value="C:chloroplast"/>
    <property type="evidence" value="ECO:0007669"/>
    <property type="project" value="UniProtKB-SubCell"/>
</dbReference>
<keyword evidence="2 6" id="KW-0819">tRNA processing</keyword>
<dbReference type="PANTHER" id="PTHR43033:SF1">
    <property type="entry name" value="TRNA(ILE)-LYSIDINE SYNTHASE-RELATED"/>
    <property type="match status" value="1"/>
</dbReference>
<dbReference type="InterPro" id="IPR014729">
    <property type="entry name" value="Rossmann-like_a/b/a_fold"/>
</dbReference>
<accession>A0A1Z1MDI3</accession>
<organism evidence="8">
    <name type="scientific">Alsidium seaforthii</name>
    <dbReference type="NCBI Taxonomy" id="2007182"/>
    <lineage>
        <taxon>Eukaryota</taxon>
        <taxon>Rhodophyta</taxon>
        <taxon>Florideophyceae</taxon>
        <taxon>Rhodymeniophycidae</taxon>
        <taxon>Ceramiales</taxon>
        <taxon>Rhodomelaceae</taxon>
        <taxon>Polysiphonioideae</taxon>
        <taxon>Alsidium</taxon>
    </lineage>
</organism>
<dbReference type="AlphaFoldDB" id="A0A1Z1MDI3"/>
<dbReference type="SUPFAM" id="SSF52402">
    <property type="entry name" value="Adenine nucleotide alpha hydrolases-like"/>
    <property type="match status" value="1"/>
</dbReference>
<dbReference type="PANTHER" id="PTHR43033">
    <property type="entry name" value="TRNA(ILE)-LYSIDINE SYNTHASE-RELATED"/>
    <property type="match status" value="1"/>
</dbReference>
<protein>
    <recommendedName>
        <fullName evidence="6">tRNA(Ile)-lysidine synthase, chloroplastic</fullName>
        <ecNumber evidence="6">6.3.4.19</ecNumber>
    </recommendedName>
    <alternativeName>
        <fullName evidence="6">tRNA(Ile)-2-lysyl-cytidine synthase</fullName>
    </alternativeName>
    <alternativeName>
        <fullName evidence="6">tRNA(Ile)-lysidine synthetase</fullName>
    </alternativeName>
</protein>
<dbReference type="InterPro" id="IPR012795">
    <property type="entry name" value="tRNA_Ile_lys_synt_N"/>
</dbReference>
<comment type="similarity">
    <text evidence="6">Belongs to the tRNA(Ile)-lysidine synthase family.</text>
</comment>
<comment type="domain">
    <text evidence="6">The N-terminal region contains the highly conserved SGGXDS motif, predicted to be a P-loop motif involved in ATP binding.</text>
</comment>
<keyword evidence="3 6" id="KW-0547">Nucleotide-binding</keyword>